<evidence type="ECO:0000313" key="1">
    <source>
        <dbReference type="EMBL" id="MBX74176.1"/>
    </source>
</evidence>
<accession>A0A2P2R4I8</accession>
<organism evidence="1">
    <name type="scientific">Rhizophora mucronata</name>
    <name type="common">Asiatic mangrove</name>
    <dbReference type="NCBI Taxonomy" id="61149"/>
    <lineage>
        <taxon>Eukaryota</taxon>
        <taxon>Viridiplantae</taxon>
        <taxon>Streptophyta</taxon>
        <taxon>Embryophyta</taxon>
        <taxon>Tracheophyta</taxon>
        <taxon>Spermatophyta</taxon>
        <taxon>Magnoliopsida</taxon>
        <taxon>eudicotyledons</taxon>
        <taxon>Gunneridae</taxon>
        <taxon>Pentapetalae</taxon>
        <taxon>rosids</taxon>
        <taxon>fabids</taxon>
        <taxon>Malpighiales</taxon>
        <taxon>Rhizophoraceae</taxon>
        <taxon>Rhizophora</taxon>
    </lineage>
</organism>
<reference evidence="1" key="1">
    <citation type="submission" date="2018-02" db="EMBL/GenBank/DDBJ databases">
        <title>Rhizophora mucronata_Transcriptome.</title>
        <authorList>
            <person name="Meera S.P."/>
            <person name="Sreeshan A."/>
            <person name="Augustine A."/>
        </authorList>
    </citation>
    <scope>NUCLEOTIDE SEQUENCE</scope>
    <source>
        <tissue evidence="1">Leaf</tissue>
    </source>
</reference>
<sequence length="28" mass="3419">MIRQMKSLGVMVKVTPFWPRCHKFKLEK</sequence>
<dbReference type="AlphaFoldDB" id="A0A2P2R4I8"/>
<dbReference type="EMBL" id="GGEC01093692">
    <property type="protein sequence ID" value="MBX74176.1"/>
    <property type="molecule type" value="Transcribed_RNA"/>
</dbReference>
<proteinExistence type="predicted"/>
<protein>
    <submittedName>
        <fullName evidence="1">Uncharacterized protein</fullName>
    </submittedName>
</protein>
<name>A0A2P2R4I8_RHIMU</name>